<evidence type="ECO:0000313" key="9">
    <source>
        <dbReference type="EMBL" id="MFC4231571.1"/>
    </source>
</evidence>
<dbReference type="Gene3D" id="1.10.1740.10">
    <property type="match status" value="1"/>
</dbReference>
<evidence type="ECO:0000256" key="6">
    <source>
        <dbReference type="RuleBase" id="RU000716"/>
    </source>
</evidence>
<keyword evidence="3 6" id="KW-0731">Sigma factor</keyword>
<dbReference type="Proteomes" id="UP001595906">
    <property type="component" value="Unassembled WGS sequence"/>
</dbReference>
<evidence type="ECO:0000313" key="10">
    <source>
        <dbReference type="Proteomes" id="UP001595906"/>
    </source>
</evidence>
<dbReference type="SUPFAM" id="SSF88946">
    <property type="entry name" value="Sigma2 domain of RNA polymerase sigma factors"/>
    <property type="match status" value="1"/>
</dbReference>
<protein>
    <recommendedName>
        <fullName evidence="6">RNA polymerase sigma factor</fullName>
    </recommendedName>
</protein>
<evidence type="ECO:0000256" key="5">
    <source>
        <dbReference type="ARBA" id="ARBA00023163"/>
    </source>
</evidence>
<proteinExistence type="inferred from homology"/>
<sequence length="188" mass="21745">MLIQALQQGAQQAFSQLVEAYQHMVYNVALGIIQQQEEAEDIAQEVFIQVYQSIKDFKGEAKLSTWLYRITITKSLDWQRRKTRKKRFGIVQNLFGLNNEVIHEAPEFYHPGVAMENKEQASILFKAINLLPDNQKIAFTLNKVEGLSYQDVADIMSVTVASVEAYLHRAKENLRKQLTNYYTKESKQ</sequence>
<dbReference type="NCBIfam" id="TIGR02937">
    <property type="entry name" value="sigma70-ECF"/>
    <property type="match status" value="1"/>
</dbReference>
<feature type="domain" description="RNA polymerase sigma-70 region 2" evidence="7">
    <location>
        <begin position="17"/>
        <end position="84"/>
    </location>
</feature>
<dbReference type="InterPro" id="IPR014284">
    <property type="entry name" value="RNA_pol_sigma-70_dom"/>
</dbReference>
<evidence type="ECO:0000256" key="1">
    <source>
        <dbReference type="ARBA" id="ARBA00010641"/>
    </source>
</evidence>
<gene>
    <name evidence="9" type="ORF">ACFOW1_06705</name>
</gene>
<accession>A0ABV8PX26</accession>
<dbReference type="InterPro" id="IPR036388">
    <property type="entry name" value="WH-like_DNA-bd_sf"/>
</dbReference>
<dbReference type="PANTHER" id="PTHR43133">
    <property type="entry name" value="RNA POLYMERASE ECF-TYPE SIGMA FACTO"/>
    <property type="match status" value="1"/>
</dbReference>
<dbReference type="Pfam" id="PF08281">
    <property type="entry name" value="Sigma70_r4_2"/>
    <property type="match status" value="1"/>
</dbReference>
<dbReference type="EMBL" id="JBHSDC010000009">
    <property type="protein sequence ID" value="MFC4231571.1"/>
    <property type="molecule type" value="Genomic_DNA"/>
</dbReference>
<keyword evidence="5 6" id="KW-0804">Transcription</keyword>
<comment type="caution">
    <text evidence="9">The sequence shown here is derived from an EMBL/GenBank/DDBJ whole genome shotgun (WGS) entry which is preliminary data.</text>
</comment>
<evidence type="ECO:0000256" key="4">
    <source>
        <dbReference type="ARBA" id="ARBA00023125"/>
    </source>
</evidence>
<dbReference type="InterPro" id="IPR013324">
    <property type="entry name" value="RNA_pol_sigma_r3/r4-like"/>
</dbReference>
<dbReference type="RefSeq" id="WP_379013095.1">
    <property type="nucleotide sequence ID" value="NZ_JBHSDC010000009.1"/>
</dbReference>
<dbReference type="InterPro" id="IPR007627">
    <property type="entry name" value="RNA_pol_sigma70_r2"/>
</dbReference>
<dbReference type="InterPro" id="IPR000838">
    <property type="entry name" value="RNA_pol_sigma70_ECF_CS"/>
</dbReference>
<comment type="similarity">
    <text evidence="1 6">Belongs to the sigma-70 factor family. ECF subfamily.</text>
</comment>
<dbReference type="Gene3D" id="1.10.10.10">
    <property type="entry name" value="Winged helix-like DNA-binding domain superfamily/Winged helix DNA-binding domain"/>
    <property type="match status" value="1"/>
</dbReference>
<keyword evidence="10" id="KW-1185">Reference proteome</keyword>
<reference evidence="10" key="1">
    <citation type="journal article" date="2019" name="Int. J. Syst. Evol. Microbiol.">
        <title>The Global Catalogue of Microorganisms (GCM) 10K type strain sequencing project: providing services to taxonomists for standard genome sequencing and annotation.</title>
        <authorList>
            <consortium name="The Broad Institute Genomics Platform"/>
            <consortium name="The Broad Institute Genome Sequencing Center for Infectious Disease"/>
            <person name="Wu L."/>
            <person name="Ma J."/>
        </authorList>
    </citation>
    <scope>NUCLEOTIDE SEQUENCE [LARGE SCALE GENOMIC DNA]</scope>
    <source>
        <strain evidence="10">CECT 8010</strain>
    </source>
</reference>
<dbReference type="InterPro" id="IPR013249">
    <property type="entry name" value="RNA_pol_sigma70_r4_t2"/>
</dbReference>
<evidence type="ECO:0000256" key="2">
    <source>
        <dbReference type="ARBA" id="ARBA00023015"/>
    </source>
</evidence>
<dbReference type="SUPFAM" id="SSF88659">
    <property type="entry name" value="Sigma3 and sigma4 domains of RNA polymerase sigma factors"/>
    <property type="match status" value="1"/>
</dbReference>
<organism evidence="9 10">
    <name type="scientific">Parasediminibacterium paludis</name>
    <dbReference type="NCBI Taxonomy" id="908966"/>
    <lineage>
        <taxon>Bacteria</taxon>
        <taxon>Pseudomonadati</taxon>
        <taxon>Bacteroidota</taxon>
        <taxon>Chitinophagia</taxon>
        <taxon>Chitinophagales</taxon>
        <taxon>Chitinophagaceae</taxon>
        <taxon>Parasediminibacterium</taxon>
    </lineage>
</organism>
<evidence type="ECO:0000259" key="7">
    <source>
        <dbReference type="Pfam" id="PF04542"/>
    </source>
</evidence>
<evidence type="ECO:0000259" key="8">
    <source>
        <dbReference type="Pfam" id="PF08281"/>
    </source>
</evidence>
<keyword evidence="4 6" id="KW-0238">DNA-binding</keyword>
<dbReference type="PROSITE" id="PS01063">
    <property type="entry name" value="SIGMA70_ECF"/>
    <property type="match status" value="1"/>
</dbReference>
<evidence type="ECO:0000256" key="3">
    <source>
        <dbReference type="ARBA" id="ARBA00023082"/>
    </source>
</evidence>
<dbReference type="PANTHER" id="PTHR43133:SF51">
    <property type="entry name" value="RNA POLYMERASE SIGMA FACTOR"/>
    <property type="match status" value="1"/>
</dbReference>
<name>A0ABV8PX26_9BACT</name>
<keyword evidence="2 6" id="KW-0805">Transcription regulation</keyword>
<dbReference type="Pfam" id="PF04542">
    <property type="entry name" value="Sigma70_r2"/>
    <property type="match status" value="1"/>
</dbReference>
<dbReference type="CDD" id="cd06171">
    <property type="entry name" value="Sigma70_r4"/>
    <property type="match status" value="1"/>
</dbReference>
<feature type="domain" description="RNA polymerase sigma factor 70 region 4 type 2" evidence="8">
    <location>
        <begin position="126"/>
        <end position="174"/>
    </location>
</feature>
<dbReference type="InterPro" id="IPR013325">
    <property type="entry name" value="RNA_pol_sigma_r2"/>
</dbReference>
<dbReference type="InterPro" id="IPR039425">
    <property type="entry name" value="RNA_pol_sigma-70-like"/>
</dbReference>